<comment type="similarity">
    <text evidence="8">Belongs to the tRNA(Ile)-lysidine synthase family.</text>
</comment>
<reference evidence="10 11" key="1">
    <citation type="submission" date="2023-07" db="EMBL/GenBank/DDBJ databases">
        <title>Functional and genomic diversity of the sorghum phyllosphere microbiome.</title>
        <authorList>
            <person name="Shade A."/>
        </authorList>
    </citation>
    <scope>NUCLEOTIDE SEQUENCE [LARGE SCALE GENOMIC DNA]</scope>
    <source>
        <strain evidence="10 11">SORGH_AS_0887</strain>
    </source>
</reference>
<comment type="catalytic activity">
    <reaction evidence="7 8">
        <text>cytidine(34) in tRNA(Ile2) + L-lysine + ATP = lysidine(34) in tRNA(Ile2) + AMP + diphosphate + H(+)</text>
        <dbReference type="Rhea" id="RHEA:43744"/>
        <dbReference type="Rhea" id="RHEA-COMP:10625"/>
        <dbReference type="Rhea" id="RHEA-COMP:10670"/>
        <dbReference type="ChEBI" id="CHEBI:15378"/>
        <dbReference type="ChEBI" id="CHEBI:30616"/>
        <dbReference type="ChEBI" id="CHEBI:32551"/>
        <dbReference type="ChEBI" id="CHEBI:33019"/>
        <dbReference type="ChEBI" id="CHEBI:82748"/>
        <dbReference type="ChEBI" id="CHEBI:83665"/>
        <dbReference type="ChEBI" id="CHEBI:456215"/>
        <dbReference type="EC" id="6.3.4.19"/>
    </reaction>
</comment>
<dbReference type="NCBIfam" id="TIGR02432">
    <property type="entry name" value="lysidine_TilS_N"/>
    <property type="match status" value="1"/>
</dbReference>
<evidence type="ECO:0000256" key="1">
    <source>
        <dbReference type="ARBA" id="ARBA00004496"/>
    </source>
</evidence>
<gene>
    <name evidence="8" type="primary">tilS</name>
    <name evidence="10" type="ORF">QE380_001525</name>
</gene>
<organism evidence="10 11">
    <name type="scientific">Acinetobacter baylyi</name>
    <dbReference type="NCBI Taxonomy" id="202950"/>
    <lineage>
        <taxon>Bacteria</taxon>
        <taxon>Pseudomonadati</taxon>
        <taxon>Pseudomonadota</taxon>
        <taxon>Gammaproteobacteria</taxon>
        <taxon>Moraxellales</taxon>
        <taxon>Moraxellaceae</taxon>
        <taxon>Acinetobacter</taxon>
    </lineage>
</organism>
<dbReference type="InterPro" id="IPR012094">
    <property type="entry name" value="tRNA_Ile_lys_synt"/>
</dbReference>
<comment type="caution">
    <text evidence="8">Lacks conserved residue(s) required for the propagation of feature annotation.</text>
</comment>
<evidence type="ECO:0000256" key="7">
    <source>
        <dbReference type="ARBA" id="ARBA00048539"/>
    </source>
</evidence>
<dbReference type="Proteomes" id="UP001233360">
    <property type="component" value="Unassembled WGS sequence"/>
</dbReference>
<evidence type="ECO:0000256" key="4">
    <source>
        <dbReference type="ARBA" id="ARBA00022694"/>
    </source>
</evidence>
<dbReference type="CDD" id="cd01992">
    <property type="entry name" value="TilS_N"/>
    <property type="match status" value="1"/>
</dbReference>
<dbReference type="EMBL" id="JAUTBK010000002">
    <property type="protein sequence ID" value="MDQ1208602.1"/>
    <property type="molecule type" value="Genomic_DNA"/>
</dbReference>
<evidence type="ECO:0000256" key="2">
    <source>
        <dbReference type="ARBA" id="ARBA00022490"/>
    </source>
</evidence>
<dbReference type="Pfam" id="PF09179">
    <property type="entry name" value="TilS"/>
    <property type="match status" value="1"/>
</dbReference>
<dbReference type="EC" id="6.3.4.19" evidence="8"/>
<dbReference type="InterPro" id="IPR012795">
    <property type="entry name" value="tRNA_Ile_lys_synt_N"/>
</dbReference>
<dbReference type="SUPFAM" id="SSF82829">
    <property type="entry name" value="MesJ substrate recognition domain-like"/>
    <property type="match status" value="1"/>
</dbReference>
<keyword evidence="4 8" id="KW-0819">tRNA processing</keyword>
<dbReference type="InterPro" id="IPR015262">
    <property type="entry name" value="tRNA_Ile_lys_synt_subst-bd"/>
</dbReference>
<evidence type="ECO:0000256" key="3">
    <source>
        <dbReference type="ARBA" id="ARBA00022598"/>
    </source>
</evidence>
<keyword evidence="2 8" id="KW-0963">Cytoplasm</keyword>
<comment type="function">
    <text evidence="8">Ligates lysine onto the cytidine present at position 34 of the AUA codon-specific tRNA(Ile) that contains the anticodon CAU, in an ATP-dependent manner. Cytidine is converted to lysidine, thus changing the amino acid specificity of the tRNA from methionine to isoleucine.</text>
</comment>
<sequence length="419" mass="48689">MDSMLLLHLMSELFPHKVRAIYIDHQLQFSSRAWGAFVQNFAQQSHIPFTIQPVIVDTGNLENQAREARYAAFQSHLKSNEVLVLAHHQQDQTETVLLRLLSGSGVKGLGAMKEIEQKKNICCWRPMLSVSRQQIEHWVEHLRIPYIQDLTNFDTTYDRAWCRETVWPVLQKRFPKMQEAISRTSILMQDADEILHEVLQQDLNQCGDLNHLDLSRLQQLSLARQRQLLSFWMKGKATYRPAFEMVERVQQEVIYAKADAKAALHWNHHYYVRYQNILYRVEKTKYLKKDLVSNVVSTIELQIDASLQLASGVFQIQPMQMGLSPQLFEQPLQLLPRQGGEKIHLYGRVGHWPLKKAIQEAQILPWLRHTIQILALDNVMLGVFTPKGFWLAQSSYCEAGGWQPNLISDVNYLRVEQNS</sequence>
<dbReference type="PANTHER" id="PTHR43033:SF1">
    <property type="entry name" value="TRNA(ILE)-LYSIDINE SYNTHASE-RELATED"/>
    <property type="match status" value="1"/>
</dbReference>
<dbReference type="SUPFAM" id="SSF56037">
    <property type="entry name" value="PheT/TilS domain"/>
    <property type="match status" value="1"/>
</dbReference>
<feature type="domain" description="Lysidine-tRNA(Ile) synthetase C-terminal" evidence="9">
    <location>
        <begin position="332"/>
        <end position="406"/>
    </location>
</feature>
<dbReference type="Gene3D" id="3.40.50.620">
    <property type="entry name" value="HUPs"/>
    <property type="match status" value="1"/>
</dbReference>
<keyword evidence="6" id="KW-0067">ATP-binding</keyword>
<evidence type="ECO:0000313" key="10">
    <source>
        <dbReference type="EMBL" id="MDQ1208602.1"/>
    </source>
</evidence>
<dbReference type="Gene3D" id="1.20.59.20">
    <property type="match status" value="1"/>
</dbReference>
<dbReference type="SUPFAM" id="SSF52402">
    <property type="entry name" value="Adenine nucleotide alpha hydrolases-like"/>
    <property type="match status" value="1"/>
</dbReference>
<accession>A0ABU0UVN8</accession>
<dbReference type="HAMAP" id="MF_01161">
    <property type="entry name" value="tRNA_Ile_lys_synt"/>
    <property type="match status" value="1"/>
</dbReference>
<proteinExistence type="inferred from homology"/>
<comment type="subcellular location">
    <subcellularLocation>
        <location evidence="1 8">Cytoplasm</location>
    </subcellularLocation>
</comment>
<evidence type="ECO:0000259" key="9">
    <source>
        <dbReference type="SMART" id="SM00977"/>
    </source>
</evidence>
<dbReference type="InterPro" id="IPR011063">
    <property type="entry name" value="TilS/TtcA_N"/>
</dbReference>
<evidence type="ECO:0000256" key="8">
    <source>
        <dbReference type="HAMAP-Rule" id="MF_01161"/>
    </source>
</evidence>
<dbReference type="Pfam" id="PF11734">
    <property type="entry name" value="TilS_C"/>
    <property type="match status" value="1"/>
</dbReference>
<dbReference type="PANTHER" id="PTHR43033">
    <property type="entry name" value="TRNA(ILE)-LYSIDINE SYNTHASE-RELATED"/>
    <property type="match status" value="1"/>
</dbReference>
<dbReference type="InterPro" id="IPR012796">
    <property type="entry name" value="Lysidine-tRNA-synth_C"/>
</dbReference>
<evidence type="ECO:0000313" key="11">
    <source>
        <dbReference type="Proteomes" id="UP001233360"/>
    </source>
</evidence>
<keyword evidence="5" id="KW-0547">Nucleotide-binding</keyword>
<dbReference type="Pfam" id="PF01171">
    <property type="entry name" value="ATP_bind_3"/>
    <property type="match status" value="1"/>
</dbReference>
<keyword evidence="3 8" id="KW-0436">Ligase</keyword>
<dbReference type="SMART" id="SM00977">
    <property type="entry name" value="TilS_C"/>
    <property type="match status" value="1"/>
</dbReference>
<keyword evidence="11" id="KW-1185">Reference proteome</keyword>
<dbReference type="GO" id="GO:0032267">
    <property type="term" value="F:tRNA(Ile)-lysidine synthase activity"/>
    <property type="evidence" value="ECO:0007669"/>
    <property type="project" value="UniProtKB-EC"/>
</dbReference>
<protein>
    <recommendedName>
        <fullName evidence="8">tRNA(Ile)-lysidine synthase</fullName>
        <ecNumber evidence="8">6.3.4.19</ecNumber>
    </recommendedName>
    <alternativeName>
        <fullName evidence="8">tRNA(Ile)-2-lysyl-cytidine synthase</fullName>
    </alternativeName>
    <alternativeName>
        <fullName evidence="8">tRNA(Ile)-lysidine synthetase</fullName>
    </alternativeName>
</protein>
<evidence type="ECO:0000256" key="6">
    <source>
        <dbReference type="ARBA" id="ARBA00022840"/>
    </source>
</evidence>
<comment type="caution">
    <text evidence="10">The sequence shown here is derived from an EMBL/GenBank/DDBJ whole genome shotgun (WGS) entry which is preliminary data.</text>
</comment>
<name>A0ABU0UVN8_ACIBI</name>
<dbReference type="NCBIfam" id="TIGR02433">
    <property type="entry name" value="lysidine_TilS_C"/>
    <property type="match status" value="1"/>
</dbReference>
<dbReference type="InterPro" id="IPR014729">
    <property type="entry name" value="Rossmann-like_a/b/a_fold"/>
</dbReference>
<evidence type="ECO:0000256" key="5">
    <source>
        <dbReference type="ARBA" id="ARBA00022741"/>
    </source>
</evidence>